<protein>
    <submittedName>
        <fullName evidence="1">IncH1 plasmid conjugative transfer protein Orf9</fullName>
    </submittedName>
</protein>
<evidence type="ECO:0000313" key="1">
    <source>
        <dbReference type="EMBL" id="QTX14005.1"/>
    </source>
</evidence>
<sequence>MSKSTAGSLKCVFEWLPNNSGMPIANGFSLKGIPAIAGDIKLPWQIVYYSGSKT</sequence>
<organism evidence="1">
    <name type="scientific">Klebsiella pneumoniae</name>
    <dbReference type="NCBI Taxonomy" id="573"/>
    <lineage>
        <taxon>Bacteria</taxon>
        <taxon>Pseudomonadati</taxon>
        <taxon>Pseudomonadota</taxon>
        <taxon>Gammaproteobacteria</taxon>
        <taxon>Enterobacterales</taxon>
        <taxon>Enterobacteriaceae</taxon>
        <taxon>Klebsiella/Raoultella group</taxon>
        <taxon>Klebsiella</taxon>
        <taxon>Klebsiella pneumoniae complex</taxon>
    </lineage>
</organism>
<proteinExistence type="predicted"/>
<dbReference type="EMBL" id="MN956836">
    <property type="protein sequence ID" value="QTX14005.1"/>
    <property type="molecule type" value="Genomic_DNA"/>
</dbReference>
<geneLocation type="plasmid" evidence="1">
    <name>p17-15-vir-like</name>
</geneLocation>
<accession>A0A8B0SRV7</accession>
<dbReference type="AlphaFoldDB" id="A0A8B0SRV7"/>
<reference evidence="1" key="1">
    <citation type="submission" date="2020-01" db="EMBL/GenBank/DDBJ databases">
        <authorList>
            <person name="Qin S."/>
        </authorList>
    </citation>
    <scope>NUCLEOTIDE SEQUENCE</scope>
    <source>
        <strain evidence="1">CVir17-16-YZ6g</strain>
        <plasmid evidence="1">p17-15-vir-like</plasmid>
    </source>
</reference>
<name>A0A8B0SRV7_KLEPN</name>
<keyword evidence="1" id="KW-0614">Plasmid</keyword>